<evidence type="ECO:0000256" key="3">
    <source>
        <dbReference type="ARBA" id="ARBA00022630"/>
    </source>
</evidence>
<dbReference type="InterPro" id="IPR037069">
    <property type="entry name" value="AcylCoA_DH/ox_N_sf"/>
</dbReference>
<dbReference type="Gene3D" id="1.10.540.10">
    <property type="entry name" value="Acyl-CoA dehydrogenase/oxidase, N-terminal domain"/>
    <property type="match status" value="1"/>
</dbReference>
<evidence type="ECO:0000256" key="2">
    <source>
        <dbReference type="ARBA" id="ARBA00009347"/>
    </source>
</evidence>
<dbReference type="Pfam" id="PF00441">
    <property type="entry name" value="Acyl-CoA_dh_1"/>
    <property type="match status" value="1"/>
</dbReference>
<evidence type="ECO:0000259" key="7">
    <source>
        <dbReference type="Pfam" id="PF00441"/>
    </source>
</evidence>
<dbReference type="Proteomes" id="UP001596074">
    <property type="component" value="Unassembled WGS sequence"/>
</dbReference>
<dbReference type="Pfam" id="PF02770">
    <property type="entry name" value="Acyl-CoA_dh_M"/>
    <property type="match status" value="1"/>
</dbReference>
<dbReference type="RefSeq" id="WP_378286826.1">
    <property type="nucleotide sequence ID" value="NZ_JBHSON010000061.1"/>
</dbReference>
<comment type="cofactor">
    <cofactor evidence="1 6">
        <name>FAD</name>
        <dbReference type="ChEBI" id="CHEBI:57692"/>
    </cofactor>
</comment>
<dbReference type="InterPro" id="IPR013786">
    <property type="entry name" value="AcylCoA_DH/ox_N"/>
</dbReference>
<evidence type="ECO:0000313" key="11">
    <source>
        <dbReference type="Proteomes" id="UP001596074"/>
    </source>
</evidence>
<dbReference type="InterPro" id="IPR052161">
    <property type="entry name" value="Mycobact_Acyl-CoA_DH"/>
</dbReference>
<comment type="similarity">
    <text evidence="2 6">Belongs to the acyl-CoA dehydrogenase family.</text>
</comment>
<evidence type="ECO:0000256" key="5">
    <source>
        <dbReference type="ARBA" id="ARBA00023002"/>
    </source>
</evidence>
<dbReference type="SUPFAM" id="SSF47203">
    <property type="entry name" value="Acyl-CoA dehydrogenase C-terminal domain-like"/>
    <property type="match status" value="1"/>
</dbReference>
<dbReference type="InterPro" id="IPR009075">
    <property type="entry name" value="AcylCo_DH/oxidase_C"/>
</dbReference>
<dbReference type="InterPro" id="IPR046373">
    <property type="entry name" value="Acyl-CoA_Oxase/DH_mid-dom_sf"/>
</dbReference>
<dbReference type="SUPFAM" id="SSF56645">
    <property type="entry name" value="Acyl-CoA dehydrogenase NM domain-like"/>
    <property type="match status" value="1"/>
</dbReference>
<feature type="domain" description="Acyl-CoA dehydrogenase/oxidase N-terminal" evidence="9">
    <location>
        <begin position="51"/>
        <end position="135"/>
    </location>
</feature>
<evidence type="ECO:0000259" key="8">
    <source>
        <dbReference type="Pfam" id="PF02770"/>
    </source>
</evidence>
<evidence type="ECO:0000256" key="1">
    <source>
        <dbReference type="ARBA" id="ARBA00001974"/>
    </source>
</evidence>
<dbReference type="InterPro" id="IPR006091">
    <property type="entry name" value="Acyl-CoA_Oxase/DH_mid-dom"/>
</dbReference>
<evidence type="ECO:0000256" key="4">
    <source>
        <dbReference type="ARBA" id="ARBA00022827"/>
    </source>
</evidence>
<keyword evidence="5 6" id="KW-0560">Oxidoreductase</keyword>
<protein>
    <submittedName>
        <fullName evidence="10">Acyl-CoA dehydrogenase family protein</fullName>
    </submittedName>
</protein>
<evidence type="ECO:0000259" key="9">
    <source>
        <dbReference type="Pfam" id="PF02771"/>
    </source>
</evidence>
<dbReference type="EMBL" id="JBHSON010000061">
    <property type="protein sequence ID" value="MFC5750969.1"/>
    <property type="molecule type" value="Genomic_DNA"/>
</dbReference>
<evidence type="ECO:0000256" key="6">
    <source>
        <dbReference type="RuleBase" id="RU362125"/>
    </source>
</evidence>
<organism evidence="10 11">
    <name type="scientific">Actinomadura rugatobispora</name>
    <dbReference type="NCBI Taxonomy" id="1994"/>
    <lineage>
        <taxon>Bacteria</taxon>
        <taxon>Bacillati</taxon>
        <taxon>Actinomycetota</taxon>
        <taxon>Actinomycetes</taxon>
        <taxon>Streptosporangiales</taxon>
        <taxon>Thermomonosporaceae</taxon>
        <taxon>Actinomadura</taxon>
    </lineage>
</organism>
<proteinExistence type="inferred from homology"/>
<keyword evidence="4 6" id="KW-0274">FAD</keyword>
<sequence>MTNPTDEDFLAEAETVVAAFAPRRTAGGPAVWGEGDDRVSVVAERSEGEAEEIAALRRYRALLAEHGLAWIEGPAEFGGRGLPPRYADLMRNVEARYDLPDDGYLRFSMATLCPTLLEHGTGAQRAAYLRGLRSAEIIACQLYSEPDAGSDLAGLSTRAVRDGADWVLDGQKVWSSGAHLSDIGLCIARTDPSAPKHRGLTTFLVDMSAPGVEVRPIRQLTGGASFDEVFLTGVRVPDENRVGEVNGGWPVVITSLLNERSAIGREVGVDEALVDRLVDLARHVQDPVDARTRDRLADVVVRSWAARETTAGFLDGGGPPGPELALAKLLTTDILRSISDVAADVLAMSHACDTGEWGTHAWSELTLGLPGLRVGGGTDEILKNTVGERVLHLPKDTR</sequence>
<accession>A0ABW1A9K5</accession>
<keyword evidence="3 6" id="KW-0285">Flavoprotein</keyword>
<comment type="caution">
    <text evidence="10">The sequence shown here is derived from an EMBL/GenBank/DDBJ whole genome shotgun (WGS) entry which is preliminary data.</text>
</comment>
<reference evidence="11" key="1">
    <citation type="journal article" date="2019" name="Int. J. Syst. Evol. Microbiol.">
        <title>The Global Catalogue of Microorganisms (GCM) 10K type strain sequencing project: providing services to taxonomists for standard genome sequencing and annotation.</title>
        <authorList>
            <consortium name="The Broad Institute Genomics Platform"/>
            <consortium name="The Broad Institute Genome Sequencing Center for Infectious Disease"/>
            <person name="Wu L."/>
            <person name="Ma J."/>
        </authorList>
    </citation>
    <scope>NUCLEOTIDE SEQUENCE [LARGE SCALE GENOMIC DNA]</scope>
    <source>
        <strain evidence="11">KCTC 42087</strain>
    </source>
</reference>
<feature type="domain" description="Acyl-CoA dehydrogenase/oxidase C-terminal" evidence="7">
    <location>
        <begin position="246"/>
        <end position="391"/>
    </location>
</feature>
<dbReference type="Gene3D" id="2.40.110.10">
    <property type="entry name" value="Butyryl-CoA Dehydrogenase, subunit A, domain 2"/>
    <property type="match status" value="1"/>
</dbReference>
<dbReference type="PANTHER" id="PTHR43292">
    <property type="entry name" value="ACYL-COA DEHYDROGENASE"/>
    <property type="match status" value="1"/>
</dbReference>
<feature type="domain" description="Acyl-CoA oxidase/dehydrogenase middle" evidence="8">
    <location>
        <begin position="140"/>
        <end position="222"/>
    </location>
</feature>
<dbReference type="Pfam" id="PF02771">
    <property type="entry name" value="Acyl-CoA_dh_N"/>
    <property type="match status" value="1"/>
</dbReference>
<keyword evidence="11" id="KW-1185">Reference proteome</keyword>
<gene>
    <name evidence="10" type="ORF">ACFPZN_35580</name>
</gene>
<dbReference type="InterPro" id="IPR036250">
    <property type="entry name" value="AcylCo_DH-like_C"/>
</dbReference>
<evidence type="ECO:0000313" key="10">
    <source>
        <dbReference type="EMBL" id="MFC5750969.1"/>
    </source>
</evidence>
<dbReference type="Gene3D" id="1.20.140.10">
    <property type="entry name" value="Butyryl-CoA Dehydrogenase, subunit A, domain 3"/>
    <property type="match status" value="1"/>
</dbReference>
<dbReference type="PANTHER" id="PTHR43292:SF4">
    <property type="entry name" value="ACYL-COA DEHYDROGENASE FADE34"/>
    <property type="match status" value="1"/>
</dbReference>
<dbReference type="InterPro" id="IPR009100">
    <property type="entry name" value="AcylCoA_DH/oxidase_NM_dom_sf"/>
</dbReference>
<name>A0ABW1A9K5_9ACTN</name>